<dbReference type="STRING" id="631362.Thi970DRAFT_00650"/>
<dbReference type="HOGENOM" id="CLU_3174304_0_0_6"/>
<dbReference type="RefSeq" id="WP_009147086.1">
    <property type="nucleotide sequence ID" value="NZ_CP121471.1"/>
</dbReference>
<evidence type="ECO:0000313" key="1">
    <source>
        <dbReference type="EMBL" id="EIC23001.1"/>
    </source>
</evidence>
<protein>
    <submittedName>
        <fullName evidence="1">Uncharacterized protein</fullName>
    </submittedName>
</protein>
<keyword evidence="2" id="KW-1185">Reference proteome</keyword>
<dbReference type="AlphaFoldDB" id="H8YX25"/>
<dbReference type="Proteomes" id="UP000002964">
    <property type="component" value="Unassembled WGS sequence"/>
</dbReference>
<gene>
    <name evidence="1" type="ORF">Thi970DRAFT_00650</name>
</gene>
<name>H8YX25_9GAMM</name>
<reference evidence="2" key="1">
    <citation type="submission" date="2011-06" db="EMBL/GenBank/DDBJ databases">
        <authorList>
            <consortium name="US DOE Joint Genome Institute (JGI-PGF)"/>
            <person name="Lucas S."/>
            <person name="Han J."/>
            <person name="Lapidus A."/>
            <person name="Cheng J.-F."/>
            <person name="Goodwin L."/>
            <person name="Pitluck S."/>
            <person name="Peters L."/>
            <person name="Land M.L."/>
            <person name="Hauser L."/>
            <person name="Vogl K."/>
            <person name="Liu Z."/>
            <person name="Overmann J."/>
            <person name="Frigaard N.-U."/>
            <person name="Bryant D.A."/>
            <person name="Woyke T.J."/>
        </authorList>
    </citation>
    <scope>NUCLEOTIDE SEQUENCE [LARGE SCALE GENOMIC DNA]</scope>
    <source>
        <strain evidence="2">970</strain>
    </source>
</reference>
<accession>H8YX25</accession>
<reference evidence="1 2" key="2">
    <citation type="submission" date="2011-11" db="EMBL/GenBank/DDBJ databases">
        <authorList>
            <consortium name="US DOE Joint Genome Institute"/>
            <person name="Lucas S."/>
            <person name="Han J."/>
            <person name="Lapidus A."/>
            <person name="Cheng J.-F."/>
            <person name="Goodwin L."/>
            <person name="Pitluck S."/>
            <person name="Peters L."/>
            <person name="Ovchinnikova G."/>
            <person name="Zhang X."/>
            <person name="Detter J.C."/>
            <person name="Han C."/>
            <person name="Tapia R."/>
            <person name="Land M."/>
            <person name="Hauser L."/>
            <person name="Kyrpides N."/>
            <person name="Ivanova N."/>
            <person name="Pagani I."/>
            <person name="Vogl K."/>
            <person name="Liu Z."/>
            <person name="Overmann J."/>
            <person name="Frigaard N.-U."/>
            <person name="Bryant D."/>
            <person name="Woyke T."/>
        </authorList>
    </citation>
    <scope>NUCLEOTIDE SEQUENCE [LARGE SCALE GENOMIC DNA]</scope>
    <source>
        <strain evidence="1 2">970</strain>
    </source>
</reference>
<organism evidence="1 2">
    <name type="scientific">Thiorhodovibrio frisius</name>
    <dbReference type="NCBI Taxonomy" id="631362"/>
    <lineage>
        <taxon>Bacteria</taxon>
        <taxon>Pseudomonadati</taxon>
        <taxon>Pseudomonadota</taxon>
        <taxon>Gammaproteobacteria</taxon>
        <taxon>Chromatiales</taxon>
        <taxon>Chromatiaceae</taxon>
        <taxon>Thiorhodovibrio</taxon>
    </lineage>
</organism>
<proteinExistence type="predicted"/>
<sequence length="47" mass="5486">MEKTSIGADDTHQPRRFLGVGWMGLSEHLSMIYLPPHNKIRKRCQIH</sequence>
<evidence type="ECO:0000313" key="2">
    <source>
        <dbReference type="Proteomes" id="UP000002964"/>
    </source>
</evidence>
<dbReference type="EMBL" id="JH603168">
    <property type="protein sequence ID" value="EIC23001.1"/>
    <property type="molecule type" value="Genomic_DNA"/>
</dbReference>